<organism evidence="1 2">
    <name type="scientific">Cylicocyclus nassatus</name>
    <name type="common">Nematode worm</name>
    <dbReference type="NCBI Taxonomy" id="53992"/>
    <lineage>
        <taxon>Eukaryota</taxon>
        <taxon>Metazoa</taxon>
        <taxon>Ecdysozoa</taxon>
        <taxon>Nematoda</taxon>
        <taxon>Chromadorea</taxon>
        <taxon>Rhabditida</taxon>
        <taxon>Rhabditina</taxon>
        <taxon>Rhabditomorpha</taxon>
        <taxon>Strongyloidea</taxon>
        <taxon>Strongylidae</taxon>
        <taxon>Cylicocyclus</taxon>
    </lineage>
</organism>
<sequence>MVDWFAIQSPKLFRAFKEAGVMGEDEIMIQTMEECAELIQAICKHMRRFGNNTPDKTHDEVVQNLNEEIADVKNCLEIIAGACEWHDPVMVKEIRTAKMKRWFWRLTGRR</sequence>
<evidence type="ECO:0000313" key="2">
    <source>
        <dbReference type="Proteomes" id="UP001176961"/>
    </source>
</evidence>
<dbReference type="Gene3D" id="1.10.287.1080">
    <property type="entry name" value="MazG-like"/>
    <property type="match status" value="1"/>
</dbReference>
<dbReference type="AlphaFoldDB" id="A0AA36GQJ4"/>
<evidence type="ECO:0000313" key="1">
    <source>
        <dbReference type="EMBL" id="CAJ0596491.1"/>
    </source>
</evidence>
<reference evidence="1" key="1">
    <citation type="submission" date="2023-07" db="EMBL/GenBank/DDBJ databases">
        <authorList>
            <consortium name="CYATHOMIX"/>
        </authorList>
    </citation>
    <scope>NUCLEOTIDE SEQUENCE</scope>
    <source>
        <strain evidence="1">N/A</strain>
    </source>
</reference>
<proteinExistence type="predicted"/>
<comment type="caution">
    <text evidence="1">The sequence shown here is derived from an EMBL/GenBank/DDBJ whole genome shotgun (WGS) entry which is preliminary data.</text>
</comment>
<accession>A0AA36GQJ4</accession>
<dbReference type="Proteomes" id="UP001176961">
    <property type="component" value="Unassembled WGS sequence"/>
</dbReference>
<evidence type="ECO:0008006" key="3">
    <source>
        <dbReference type="Google" id="ProtNLM"/>
    </source>
</evidence>
<name>A0AA36GQJ4_CYLNA</name>
<protein>
    <recommendedName>
        <fullName evidence="3">NTP pyrophosphohydrolase MazG putative catalytic core domain-containing protein</fullName>
    </recommendedName>
</protein>
<dbReference type="SUPFAM" id="SSF101386">
    <property type="entry name" value="all-alpha NTP pyrophosphatases"/>
    <property type="match status" value="1"/>
</dbReference>
<dbReference type="EMBL" id="CATQJL010000173">
    <property type="protein sequence ID" value="CAJ0596491.1"/>
    <property type="molecule type" value="Genomic_DNA"/>
</dbReference>
<gene>
    <name evidence="1" type="ORF">CYNAS_LOCUS8474</name>
</gene>
<keyword evidence="2" id="KW-1185">Reference proteome</keyword>